<name>A0A6M4AW32_9SPHN</name>
<dbReference type="GO" id="GO:0004370">
    <property type="term" value="F:glycerol kinase activity"/>
    <property type="evidence" value="ECO:0007669"/>
    <property type="project" value="TreeGrafter"/>
</dbReference>
<proteinExistence type="inferred from homology"/>
<accession>A0A6M4AW32</accession>
<evidence type="ECO:0000256" key="4">
    <source>
        <dbReference type="ARBA" id="ARBA00022777"/>
    </source>
</evidence>
<feature type="domain" description="Carbohydrate kinase FGGY C-terminal" evidence="9">
    <location>
        <begin position="265"/>
        <end position="451"/>
    </location>
</feature>
<dbReference type="InterPro" id="IPR000577">
    <property type="entry name" value="Carb_kinase_FGGY"/>
</dbReference>
<dbReference type="AlphaFoldDB" id="A0A6M4AW32"/>
<evidence type="ECO:0000256" key="3">
    <source>
        <dbReference type="ARBA" id="ARBA00022741"/>
    </source>
</evidence>
<evidence type="ECO:0000256" key="2">
    <source>
        <dbReference type="ARBA" id="ARBA00022679"/>
    </source>
</evidence>
<dbReference type="Pfam" id="PF02782">
    <property type="entry name" value="FGGY_C"/>
    <property type="match status" value="1"/>
</dbReference>
<gene>
    <name evidence="10" type="ORF">GV829_00960</name>
</gene>
<keyword evidence="3" id="KW-0547">Nucleotide-binding</keyword>
<evidence type="ECO:0000256" key="7">
    <source>
        <dbReference type="RuleBase" id="RU003733"/>
    </source>
</evidence>
<feature type="domain" description="Carbohydrate kinase FGGY N-terminal" evidence="8">
    <location>
        <begin position="5"/>
        <end position="254"/>
    </location>
</feature>
<dbReference type="PROSITE" id="PS00445">
    <property type="entry name" value="FGGY_KINASES_2"/>
    <property type="match status" value="1"/>
</dbReference>
<dbReference type="InterPro" id="IPR043129">
    <property type="entry name" value="ATPase_NBD"/>
</dbReference>
<dbReference type="PANTHER" id="PTHR10196:SF78">
    <property type="entry name" value="GLYCEROL KINASE"/>
    <property type="match status" value="1"/>
</dbReference>
<dbReference type="CDD" id="cd07786">
    <property type="entry name" value="FGGY_EcGK_like"/>
    <property type="match status" value="1"/>
</dbReference>
<keyword evidence="11" id="KW-1185">Reference proteome</keyword>
<dbReference type="Gene3D" id="3.30.420.40">
    <property type="match status" value="2"/>
</dbReference>
<evidence type="ECO:0000313" key="11">
    <source>
        <dbReference type="Proteomes" id="UP000503018"/>
    </source>
</evidence>
<keyword evidence="2 7" id="KW-0808">Transferase</keyword>
<evidence type="ECO:0000313" key="10">
    <source>
        <dbReference type="EMBL" id="QJQ31191.1"/>
    </source>
</evidence>
<dbReference type="GO" id="GO:0005524">
    <property type="term" value="F:ATP binding"/>
    <property type="evidence" value="ECO:0007669"/>
    <property type="project" value="UniProtKB-KW"/>
</dbReference>
<comment type="similarity">
    <text evidence="1 7">Belongs to the FGGY kinase family.</text>
</comment>
<evidence type="ECO:0000256" key="6">
    <source>
        <dbReference type="ARBA" id="ARBA00022840"/>
    </source>
</evidence>
<protein>
    <submittedName>
        <fullName evidence="10">Glycerol kinase</fullName>
    </submittedName>
</protein>
<dbReference type="PIRSF" id="PIRSF000538">
    <property type="entry name" value="GlpK"/>
    <property type="match status" value="1"/>
</dbReference>
<dbReference type="RefSeq" id="WP_169943406.1">
    <property type="nucleotide sequence ID" value="NZ_CP053015.1"/>
</dbReference>
<keyword evidence="6" id="KW-0067">ATP-binding</keyword>
<dbReference type="PANTHER" id="PTHR10196">
    <property type="entry name" value="SUGAR KINASE"/>
    <property type="match status" value="1"/>
</dbReference>
<evidence type="ECO:0000256" key="1">
    <source>
        <dbReference type="ARBA" id="ARBA00009156"/>
    </source>
</evidence>
<evidence type="ECO:0000256" key="5">
    <source>
        <dbReference type="ARBA" id="ARBA00022798"/>
    </source>
</evidence>
<dbReference type="NCBIfam" id="NF000756">
    <property type="entry name" value="PRK00047.1"/>
    <property type="match status" value="1"/>
</dbReference>
<dbReference type="SUPFAM" id="SSF53067">
    <property type="entry name" value="Actin-like ATPase domain"/>
    <property type="match status" value="2"/>
</dbReference>
<evidence type="ECO:0000259" key="9">
    <source>
        <dbReference type="Pfam" id="PF02782"/>
    </source>
</evidence>
<sequence length="497" mass="52677">MTDRYIVVLDEGTTSTRAILYAPDGTVIATKGRELDQHYPEPGRVEHDAVQIWQRTLACARAVIERAGGADRIAAIGITNQRETVVAWDRRTGQPIHRAIVWQDRRTADFCETLRGAGHETEVQRRTGLLLDPYFSGTKMRWLLDNVPEARALGDNLALGTIESWLVWNLTSGGEGQGGGLHISDASNASRTLLFPLVGNGWDAGLADLIGVPLSALPEVTDTHGQFGYTHPDLFGAAIPICGLVGDQQSATIGQGCLSPGETKATFGTGAFILTNMGQNVPASSNRLLGTILHQSGGERHFALEGSVFVAGSLIQWLRDGLGLLQSSAESEQLARSVADNGGVTLVPALTGLGAPHWRPDARGSISGLTLGAGKAHIVRAALESMAHQCHDLMQAFAADGAGWDRLRIDGGMSANNWMAQDLADVLKLPVERPTDVETTALGAAMCAAVGVGLYPSLAEASACMRPETDGFAPAMADAARDVRLAAWRLALTKVMA</sequence>
<dbReference type="Proteomes" id="UP000503018">
    <property type="component" value="Chromosome"/>
</dbReference>
<dbReference type="PROSITE" id="PS00933">
    <property type="entry name" value="FGGY_KINASES_1"/>
    <property type="match status" value="1"/>
</dbReference>
<dbReference type="GO" id="GO:0019563">
    <property type="term" value="P:glycerol catabolic process"/>
    <property type="evidence" value="ECO:0007669"/>
    <property type="project" value="TreeGrafter"/>
</dbReference>
<evidence type="ECO:0000259" key="8">
    <source>
        <dbReference type="Pfam" id="PF00370"/>
    </source>
</evidence>
<dbReference type="EMBL" id="CP053015">
    <property type="protein sequence ID" value="QJQ31191.1"/>
    <property type="molecule type" value="Genomic_DNA"/>
</dbReference>
<keyword evidence="5" id="KW-0319">Glycerol metabolism</keyword>
<dbReference type="InterPro" id="IPR018485">
    <property type="entry name" value="FGGY_C"/>
</dbReference>
<keyword evidence="4 7" id="KW-0418">Kinase</keyword>
<dbReference type="FunFam" id="3.30.420.40:FF:000008">
    <property type="entry name" value="Glycerol kinase"/>
    <property type="match status" value="1"/>
</dbReference>
<reference evidence="10 11" key="1">
    <citation type="submission" date="2020-01" db="EMBL/GenBank/DDBJ databases">
        <title>Sphingomonas sp. strain CSW-10.</title>
        <authorList>
            <person name="Chen W.-M."/>
        </authorList>
    </citation>
    <scope>NUCLEOTIDE SEQUENCE [LARGE SCALE GENOMIC DNA]</scope>
    <source>
        <strain evidence="10 11">CSW-10</strain>
    </source>
</reference>
<dbReference type="InterPro" id="IPR018483">
    <property type="entry name" value="Carb_kinase_FGGY_CS"/>
</dbReference>
<dbReference type="Pfam" id="PF00370">
    <property type="entry name" value="FGGY_N"/>
    <property type="match status" value="1"/>
</dbReference>
<dbReference type="InterPro" id="IPR018484">
    <property type="entry name" value="FGGY_N"/>
</dbReference>
<organism evidence="10 11">
    <name type="scientific">Sphingomonas lacunae</name>
    <dbReference type="NCBI Taxonomy" id="2698828"/>
    <lineage>
        <taxon>Bacteria</taxon>
        <taxon>Pseudomonadati</taxon>
        <taxon>Pseudomonadota</taxon>
        <taxon>Alphaproteobacteria</taxon>
        <taxon>Sphingomonadales</taxon>
        <taxon>Sphingomonadaceae</taxon>
        <taxon>Sphingomonas</taxon>
    </lineage>
</organism>
<dbReference type="GO" id="GO:0005829">
    <property type="term" value="C:cytosol"/>
    <property type="evidence" value="ECO:0007669"/>
    <property type="project" value="TreeGrafter"/>
</dbReference>
<dbReference type="KEGG" id="slan:GV829_00960"/>